<dbReference type="EMBL" id="JARIHO010000144">
    <property type="protein sequence ID" value="KAJ7301090.1"/>
    <property type="molecule type" value="Genomic_DNA"/>
</dbReference>
<comment type="caution">
    <text evidence="1">The sequence shown here is derived from an EMBL/GenBank/DDBJ whole genome shotgun (WGS) entry which is preliminary data.</text>
</comment>
<dbReference type="EMBL" id="JARIHO010000144">
    <property type="protein sequence ID" value="KAJ7301075.1"/>
    <property type="molecule type" value="Genomic_DNA"/>
</dbReference>
<reference evidence="1" key="1">
    <citation type="submission" date="2023-03" db="EMBL/GenBank/DDBJ databases">
        <title>Massive genome expansion in bonnet fungi (Mycena s.s.) driven by repeated elements and novel gene families across ecological guilds.</title>
        <authorList>
            <consortium name="Lawrence Berkeley National Laboratory"/>
            <person name="Harder C.B."/>
            <person name="Miyauchi S."/>
            <person name="Viragh M."/>
            <person name="Kuo A."/>
            <person name="Thoen E."/>
            <person name="Andreopoulos B."/>
            <person name="Lu D."/>
            <person name="Skrede I."/>
            <person name="Drula E."/>
            <person name="Henrissat B."/>
            <person name="Morin E."/>
            <person name="Kohler A."/>
            <person name="Barry K."/>
            <person name="LaButti K."/>
            <person name="Morin E."/>
            <person name="Salamov A."/>
            <person name="Lipzen A."/>
            <person name="Mereny Z."/>
            <person name="Hegedus B."/>
            <person name="Baldrian P."/>
            <person name="Stursova M."/>
            <person name="Weitz H."/>
            <person name="Taylor A."/>
            <person name="Grigoriev I.V."/>
            <person name="Nagy L.G."/>
            <person name="Martin F."/>
            <person name="Kauserud H."/>
        </authorList>
    </citation>
    <scope>NUCLEOTIDE SEQUENCE</scope>
    <source>
        <strain evidence="1">CBHHK002</strain>
    </source>
</reference>
<organism evidence="1 3">
    <name type="scientific">Mycena albidolilacea</name>
    <dbReference type="NCBI Taxonomy" id="1033008"/>
    <lineage>
        <taxon>Eukaryota</taxon>
        <taxon>Fungi</taxon>
        <taxon>Dikarya</taxon>
        <taxon>Basidiomycota</taxon>
        <taxon>Agaricomycotina</taxon>
        <taxon>Agaricomycetes</taxon>
        <taxon>Agaricomycetidae</taxon>
        <taxon>Agaricales</taxon>
        <taxon>Marasmiineae</taxon>
        <taxon>Mycenaceae</taxon>
        <taxon>Mycena</taxon>
    </lineage>
</organism>
<sequence length="127" mass="15075">RQAVDPPSQHLSWEEVIDYTFLADFDIFQDPTGNPTIRAWADLAAHQLLDSYHKLNRAKQEIQQLNIEILHVVTYMKDEREFLLAKEAEILPEDPTLAFFIGKYRRQRGQYDEIHMKRFYAIRQKLG</sequence>
<accession>A0AAD6YY03</accession>
<keyword evidence="3" id="KW-1185">Reference proteome</keyword>
<gene>
    <name evidence="1" type="ORF">DFH08DRAFT_647028</name>
    <name evidence="2" type="ORF">DFH08DRAFT_654815</name>
</gene>
<feature type="non-terminal residue" evidence="1">
    <location>
        <position position="1"/>
    </location>
</feature>
<dbReference type="Proteomes" id="UP001218218">
    <property type="component" value="Unassembled WGS sequence"/>
</dbReference>
<name>A0AAD6YY03_9AGAR</name>
<proteinExistence type="predicted"/>
<feature type="non-terminal residue" evidence="1">
    <location>
        <position position="127"/>
    </location>
</feature>
<dbReference type="AlphaFoldDB" id="A0AAD6YY03"/>
<protein>
    <submittedName>
        <fullName evidence="1">Uncharacterized protein</fullName>
    </submittedName>
</protein>
<evidence type="ECO:0000313" key="1">
    <source>
        <dbReference type="EMBL" id="KAJ7301075.1"/>
    </source>
</evidence>
<evidence type="ECO:0000313" key="2">
    <source>
        <dbReference type="EMBL" id="KAJ7301090.1"/>
    </source>
</evidence>
<evidence type="ECO:0000313" key="3">
    <source>
        <dbReference type="Proteomes" id="UP001218218"/>
    </source>
</evidence>